<feature type="domain" description="Ubiquitin-like protease family profile" evidence="5">
    <location>
        <begin position="421"/>
        <end position="465"/>
    </location>
</feature>
<evidence type="ECO:0000256" key="2">
    <source>
        <dbReference type="ARBA" id="ARBA00022670"/>
    </source>
</evidence>
<sequence>MGEMIEEGIKTGRIVSFTTLKVNTQVIQKGSGSVGEKKNEEDASAIIVGQQERSRRPRRRRSQAQAQVYAQAPHNHSQNPLYSIPPHPYPVYNIKTQVQPSSYPQWIQKLKQELSKSFSMKDLGPAKQILGMQIVRDRKAKNTREPLKVLSNPRREHWNAVKWIMRYLCGPSSLSLYFGIGKLIICGYTDLYMGGDVYTRKPTLGYLVTFTGGAMSWQSRLQKCVALSTIEAEFIAAIEPCKELLWKKRFLGELDCAQESGDRAVGGGSSVTVGDNNAPLAVLETKNYYDYDHIDLTDFFPRSKYSACKCQDYKEKHDGVINALTDSIKELISKKVDVTVETTAKHHNITVDNPSITSKDEEKVKPVSLEERKNYPFEGFNISDDAPRKITKLINEYLEWIANGLLKLHAGSLLTLEFVNEVYISINCGDEFHWVLAVVILNEMRIRVYDSMSGRRRSGPSAEIQKLAKILTTYLDISVFLDQKVRTD</sequence>
<evidence type="ECO:0000313" key="7">
    <source>
        <dbReference type="Proteomes" id="UP000222542"/>
    </source>
</evidence>
<dbReference type="InterPro" id="IPR038765">
    <property type="entry name" value="Papain-like_cys_pep_sf"/>
</dbReference>
<comment type="caution">
    <text evidence="6">The sequence shown here is derived from an EMBL/GenBank/DDBJ whole genome shotgun (WGS) entry which is preliminary data.</text>
</comment>
<organism evidence="6 7">
    <name type="scientific">Capsicum annuum</name>
    <name type="common">Capsicum pepper</name>
    <dbReference type="NCBI Taxonomy" id="4072"/>
    <lineage>
        <taxon>Eukaryota</taxon>
        <taxon>Viridiplantae</taxon>
        <taxon>Streptophyta</taxon>
        <taxon>Embryophyta</taxon>
        <taxon>Tracheophyta</taxon>
        <taxon>Spermatophyta</taxon>
        <taxon>Magnoliopsida</taxon>
        <taxon>eudicotyledons</taxon>
        <taxon>Gunneridae</taxon>
        <taxon>Pentapetalae</taxon>
        <taxon>asterids</taxon>
        <taxon>lamiids</taxon>
        <taxon>Solanales</taxon>
        <taxon>Solanaceae</taxon>
        <taxon>Solanoideae</taxon>
        <taxon>Capsiceae</taxon>
        <taxon>Capsicum</taxon>
    </lineage>
</organism>
<keyword evidence="3" id="KW-0378">Hydrolase</keyword>
<accession>A0A2G2YGT2</accession>
<dbReference type="PANTHER" id="PTHR31470">
    <property type="entry name" value="CYSTEINE PROTEINASES SUPERFAMILY PROTEIN-RELATED-RELATED"/>
    <property type="match status" value="1"/>
</dbReference>
<evidence type="ECO:0000256" key="1">
    <source>
        <dbReference type="ARBA" id="ARBA00005234"/>
    </source>
</evidence>
<keyword evidence="2" id="KW-0645">Protease</keyword>
<protein>
    <recommendedName>
        <fullName evidence="5">Ubiquitin-like protease family profile domain-containing protein</fullName>
    </recommendedName>
</protein>
<dbReference type="Proteomes" id="UP000222542">
    <property type="component" value="Unassembled WGS sequence"/>
</dbReference>
<dbReference type="InterPro" id="IPR003653">
    <property type="entry name" value="Peptidase_C48_C"/>
</dbReference>
<comment type="similarity">
    <text evidence="1">Belongs to the peptidase C48 family.</text>
</comment>
<proteinExistence type="inferred from homology"/>
<dbReference type="GO" id="GO:0006508">
    <property type="term" value="P:proteolysis"/>
    <property type="evidence" value="ECO:0007669"/>
    <property type="project" value="UniProtKB-KW"/>
</dbReference>
<evidence type="ECO:0000259" key="5">
    <source>
        <dbReference type="Pfam" id="PF02902"/>
    </source>
</evidence>
<dbReference type="AlphaFoldDB" id="A0A2G2YGT2"/>
<reference evidence="6 7" key="2">
    <citation type="journal article" date="2017" name="Genome Biol.">
        <title>New reference genome sequences of hot pepper reveal the massive evolution of plant disease-resistance genes by retroduplication.</title>
        <authorList>
            <person name="Kim S."/>
            <person name="Park J."/>
            <person name="Yeom S.I."/>
            <person name="Kim Y.M."/>
            <person name="Seo E."/>
            <person name="Kim K.T."/>
            <person name="Kim M.S."/>
            <person name="Lee J.M."/>
            <person name="Cheong K."/>
            <person name="Shin H.S."/>
            <person name="Kim S.B."/>
            <person name="Han K."/>
            <person name="Lee J."/>
            <person name="Park M."/>
            <person name="Lee H.A."/>
            <person name="Lee H.Y."/>
            <person name="Lee Y."/>
            <person name="Oh S."/>
            <person name="Lee J.H."/>
            <person name="Choi E."/>
            <person name="Choi E."/>
            <person name="Lee S.E."/>
            <person name="Jeon J."/>
            <person name="Kim H."/>
            <person name="Choi G."/>
            <person name="Song H."/>
            <person name="Lee J."/>
            <person name="Lee S.C."/>
            <person name="Kwon J.K."/>
            <person name="Lee H.Y."/>
            <person name="Koo N."/>
            <person name="Hong Y."/>
            <person name="Kim R.W."/>
            <person name="Kang W.H."/>
            <person name="Huh J.H."/>
            <person name="Kang B.C."/>
            <person name="Yang T.J."/>
            <person name="Lee Y.H."/>
            <person name="Bennetzen J.L."/>
            <person name="Choi D."/>
        </authorList>
    </citation>
    <scope>NUCLEOTIDE SEQUENCE [LARGE SCALE GENOMIC DNA]</scope>
    <source>
        <strain evidence="7">cv. CM334</strain>
    </source>
</reference>
<reference evidence="6 7" key="1">
    <citation type="journal article" date="2014" name="Nat. Genet.">
        <title>Genome sequence of the hot pepper provides insights into the evolution of pungency in Capsicum species.</title>
        <authorList>
            <person name="Kim S."/>
            <person name="Park M."/>
            <person name="Yeom S.I."/>
            <person name="Kim Y.M."/>
            <person name="Lee J.M."/>
            <person name="Lee H.A."/>
            <person name="Seo E."/>
            <person name="Choi J."/>
            <person name="Cheong K."/>
            <person name="Kim K.T."/>
            <person name="Jung K."/>
            <person name="Lee G.W."/>
            <person name="Oh S.K."/>
            <person name="Bae C."/>
            <person name="Kim S.B."/>
            <person name="Lee H.Y."/>
            <person name="Kim S.Y."/>
            <person name="Kim M.S."/>
            <person name="Kang B.C."/>
            <person name="Jo Y.D."/>
            <person name="Yang H.B."/>
            <person name="Jeong H.J."/>
            <person name="Kang W.H."/>
            <person name="Kwon J.K."/>
            <person name="Shin C."/>
            <person name="Lim J.Y."/>
            <person name="Park J.H."/>
            <person name="Huh J.H."/>
            <person name="Kim J.S."/>
            <person name="Kim B.D."/>
            <person name="Cohen O."/>
            <person name="Paran I."/>
            <person name="Suh M.C."/>
            <person name="Lee S.B."/>
            <person name="Kim Y.K."/>
            <person name="Shin Y."/>
            <person name="Noh S.J."/>
            <person name="Park J."/>
            <person name="Seo Y.S."/>
            <person name="Kwon S.Y."/>
            <person name="Kim H.A."/>
            <person name="Park J.M."/>
            <person name="Kim H.J."/>
            <person name="Choi S.B."/>
            <person name="Bosland P.W."/>
            <person name="Reeves G."/>
            <person name="Jo S.H."/>
            <person name="Lee B.W."/>
            <person name="Cho H.T."/>
            <person name="Choi H.S."/>
            <person name="Lee M.S."/>
            <person name="Yu Y."/>
            <person name="Do Choi Y."/>
            <person name="Park B.S."/>
            <person name="van Deynze A."/>
            <person name="Ashrafi H."/>
            <person name="Hill T."/>
            <person name="Kim W.T."/>
            <person name="Pai H.S."/>
            <person name="Ahn H.K."/>
            <person name="Yeam I."/>
            <person name="Giovannoni J.J."/>
            <person name="Rose J.K."/>
            <person name="Sorensen I."/>
            <person name="Lee S.J."/>
            <person name="Kim R.W."/>
            <person name="Choi I.Y."/>
            <person name="Choi B.S."/>
            <person name="Lim J.S."/>
            <person name="Lee Y.H."/>
            <person name="Choi D."/>
        </authorList>
    </citation>
    <scope>NUCLEOTIDE SEQUENCE [LARGE SCALE GENOMIC DNA]</scope>
    <source>
        <strain evidence="7">cv. CM334</strain>
    </source>
</reference>
<gene>
    <name evidence="6" type="ORF">T459_28278</name>
</gene>
<evidence type="ECO:0000256" key="3">
    <source>
        <dbReference type="ARBA" id="ARBA00022801"/>
    </source>
</evidence>
<feature type="region of interest" description="Disordered" evidence="4">
    <location>
        <begin position="30"/>
        <end position="83"/>
    </location>
</feature>
<dbReference type="Gene3D" id="3.40.395.10">
    <property type="entry name" value="Adenoviral Proteinase, Chain A"/>
    <property type="match status" value="1"/>
</dbReference>
<dbReference type="Pfam" id="PF02902">
    <property type="entry name" value="Peptidase_C48"/>
    <property type="match status" value="1"/>
</dbReference>
<dbReference type="EMBL" id="AYRZ02000011">
    <property type="protein sequence ID" value="PHT68791.1"/>
    <property type="molecule type" value="Genomic_DNA"/>
</dbReference>
<dbReference type="PANTHER" id="PTHR31470:SF46">
    <property type="entry name" value="ULP1 PROTEASE FAMILY, C-TERMINAL CATALYTIC DOMAIN CONTAINING PROTEIN"/>
    <property type="match status" value="1"/>
</dbReference>
<dbReference type="CDD" id="cd09272">
    <property type="entry name" value="RNase_HI_RT_Ty1"/>
    <property type="match status" value="1"/>
</dbReference>
<keyword evidence="7" id="KW-1185">Reference proteome</keyword>
<name>A0A2G2YGT2_CAPAN</name>
<evidence type="ECO:0000256" key="4">
    <source>
        <dbReference type="SAM" id="MobiDB-lite"/>
    </source>
</evidence>
<dbReference type="GO" id="GO:0008234">
    <property type="term" value="F:cysteine-type peptidase activity"/>
    <property type="evidence" value="ECO:0007669"/>
    <property type="project" value="InterPro"/>
</dbReference>
<feature type="compositionally biased region" description="Low complexity" evidence="4">
    <location>
        <begin position="63"/>
        <end position="72"/>
    </location>
</feature>
<dbReference type="Gramene" id="PHT68791">
    <property type="protein sequence ID" value="PHT68791"/>
    <property type="gene ID" value="T459_28278"/>
</dbReference>
<dbReference type="SUPFAM" id="SSF54001">
    <property type="entry name" value="Cysteine proteinases"/>
    <property type="match status" value="1"/>
</dbReference>
<evidence type="ECO:0000313" key="6">
    <source>
        <dbReference type="EMBL" id="PHT68791.1"/>
    </source>
</evidence>